<protein>
    <submittedName>
        <fullName evidence="2">Uncharacterized protein</fullName>
    </submittedName>
</protein>
<reference evidence="2" key="1">
    <citation type="submission" date="2023-04" db="EMBL/GenBank/DDBJ databases">
        <title>The human skin virome in hidradenitis suppurativa patients.</title>
        <authorList>
            <person name="Jansen D."/>
        </authorList>
    </citation>
    <scope>NUCLEOTIDE SEQUENCE</scope>
    <source>
        <strain evidence="2">VC4_HSPhageA</strain>
    </source>
</reference>
<sequence length="92" mass="10633">MLEMYQPIVNFGVLVVIAGMYLTQTPKMIEKITKVVESNTRAIEDNKLYHQRLEEFIVSMKNDIEDIKNSQGYDEIKAIVLRIEDKVDSLGK</sequence>
<accession>A0AA49X4Y5</accession>
<evidence type="ECO:0000256" key="1">
    <source>
        <dbReference type="SAM" id="Phobius"/>
    </source>
</evidence>
<dbReference type="EMBL" id="OQ890324">
    <property type="protein sequence ID" value="WLJ26263.1"/>
    <property type="molecule type" value="Genomic_DNA"/>
</dbReference>
<organism evidence="2">
    <name type="scientific">Firmicutes phage HS16</name>
    <dbReference type="NCBI Taxonomy" id="3056394"/>
    <lineage>
        <taxon>Viruses</taxon>
    </lineage>
</organism>
<keyword evidence="1" id="KW-0472">Membrane</keyword>
<keyword evidence="1" id="KW-0812">Transmembrane</keyword>
<feature type="transmembrane region" description="Helical" evidence="1">
    <location>
        <begin position="6"/>
        <end position="23"/>
    </location>
</feature>
<evidence type="ECO:0000313" key="2">
    <source>
        <dbReference type="EMBL" id="WLJ26263.1"/>
    </source>
</evidence>
<name>A0AA49X4Y5_9VIRU</name>
<proteinExistence type="predicted"/>
<keyword evidence="1" id="KW-1133">Transmembrane helix</keyword>